<accession>Q5Z3X5</accession>
<reference evidence="1 2" key="1">
    <citation type="journal article" date="2004" name="Proc. Natl. Acad. Sci. U.S.A.">
        <title>The complete genomic sequence of Nocardia farcinica IFM 10152.</title>
        <authorList>
            <person name="Ishikawa J."/>
            <person name="Yamashita A."/>
            <person name="Mikami Y."/>
            <person name="Hoshino Y."/>
            <person name="Kurita H."/>
            <person name="Hotta K."/>
            <person name="Shiba T."/>
            <person name="Hattori M."/>
        </authorList>
    </citation>
    <scope>NUCLEOTIDE SEQUENCE [LARGE SCALE GENOMIC DNA]</scope>
    <source>
        <strain evidence="1 2">IFM 10152</strain>
    </source>
</reference>
<protein>
    <submittedName>
        <fullName evidence="1">Uncharacterized protein</fullName>
    </submittedName>
</protein>
<dbReference type="AlphaFoldDB" id="Q5Z3X5"/>
<dbReference type="RefSeq" id="WP_011206553.1">
    <property type="nucleotide sequence ID" value="NC_006361.1"/>
</dbReference>
<dbReference type="KEGG" id="nfa:NFA_240"/>
<gene>
    <name evidence="1" type="ordered locus">NFA_240</name>
</gene>
<dbReference type="EMBL" id="AP006618">
    <property type="protein sequence ID" value="BAD54866.1"/>
    <property type="molecule type" value="Genomic_DNA"/>
</dbReference>
<dbReference type="GeneID" id="61130878"/>
<proteinExistence type="predicted"/>
<evidence type="ECO:0000313" key="2">
    <source>
        <dbReference type="Proteomes" id="UP000006820"/>
    </source>
</evidence>
<evidence type="ECO:0000313" key="1">
    <source>
        <dbReference type="EMBL" id="BAD54866.1"/>
    </source>
</evidence>
<sequence length="99" mass="10887">MNDTTPQPREQRAELAAIRDLLAEWRRLYAAATPGPFAVASDSGVFANLQSLHRLAPGKDGWRQRVATNMLRTDAALYARMLNDLPALIAAVDALEADR</sequence>
<organism evidence="1 2">
    <name type="scientific">Nocardia farcinica (strain IFM 10152)</name>
    <dbReference type="NCBI Taxonomy" id="247156"/>
    <lineage>
        <taxon>Bacteria</taxon>
        <taxon>Bacillati</taxon>
        <taxon>Actinomycetota</taxon>
        <taxon>Actinomycetes</taxon>
        <taxon>Mycobacteriales</taxon>
        <taxon>Nocardiaceae</taxon>
        <taxon>Nocardia</taxon>
    </lineage>
</organism>
<dbReference type="HOGENOM" id="CLU_2317419_0_0_11"/>
<dbReference type="STRING" id="247156.NFA_240"/>
<keyword evidence="2" id="KW-1185">Reference proteome</keyword>
<dbReference type="Proteomes" id="UP000006820">
    <property type="component" value="Chromosome"/>
</dbReference>
<name>Q5Z3X5_NOCFA</name>